<dbReference type="SUPFAM" id="SSF58104">
    <property type="entry name" value="Methyl-accepting chemotaxis protein (MCP) signaling domain"/>
    <property type="match status" value="1"/>
</dbReference>
<evidence type="ECO:0000259" key="8">
    <source>
        <dbReference type="PROSITE" id="PS50885"/>
    </source>
</evidence>
<dbReference type="InterPro" id="IPR003660">
    <property type="entry name" value="HAMP_dom"/>
</dbReference>
<dbReference type="EMBL" id="QJKB01000001">
    <property type="protein sequence ID" value="PXX47501.1"/>
    <property type="molecule type" value="Genomic_DNA"/>
</dbReference>
<dbReference type="PRINTS" id="PR00260">
    <property type="entry name" value="CHEMTRNSDUCR"/>
</dbReference>
<feature type="transmembrane region" description="Helical" evidence="6">
    <location>
        <begin position="191"/>
        <end position="210"/>
    </location>
</feature>
<dbReference type="CDD" id="cd19411">
    <property type="entry name" value="MCP2201-like_sensor"/>
    <property type="match status" value="1"/>
</dbReference>
<dbReference type="InterPro" id="IPR051310">
    <property type="entry name" value="MCP_chemotaxis"/>
</dbReference>
<dbReference type="PANTHER" id="PTHR43531:SF14">
    <property type="entry name" value="METHYL-ACCEPTING CHEMOTAXIS PROTEIN I-RELATED"/>
    <property type="match status" value="1"/>
</dbReference>
<dbReference type="Pfam" id="PF00015">
    <property type="entry name" value="MCPsignal"/>
    <property type="match status" value="1"/>
</dbReference>
<dbReference type="Pfam" id="PF00672">
    <property type="entry name" value="HAMP"/>
    <property type="match status" value="1"/>
</dbReference>
<keyword evidence="6" id="KW-1133">Transmembrane helix</keyword>
<organism evidence="9 10">
    <name type="scientific">Undibacterium pigrum</name>
    <dbReference type="NCBI Taxonomy" id="401470"/>
    <lineage>
        <taxon>Bacteria</taxon>
        <taxon>Pseudomonadati</taxon>
        <taxon>Pseudomonadota</taxon>
        <taxon>Betaproteobacteria</taxon>
        <taxon>Burkholderiales</taxon>
        <taxon>Oxalobacteraceae</taxon>
        <taxon>Undibacterium</taxon>
    </lineage>
</organism>
<dbReference type="CDD" id="cd11386">
    <property type="entry name" value="MCP_signal"/>
    <property type="match status" value="1"/>
</dbReference>
<reference evidence="9 10" key="1">
    <citation type="submission" date="2018-05" db="EMBL/GenBank/DDBJ databases">
        <title>Genomic Encyclopedia of Type Strains, Phase IV (KMG-IV): sequencing the most valuable type-strain genomes for metagenomic binning, comparative biology and taxonomic classification.</title>
        <authorList>
            <person name="Goeker M."/>
        </authorList>
    </citation>
    <scope>NUCLEOTIDE SEQUENCE [LARGE SCALE GENOMIC DNA]</scope>
    <source>
        <strain evidence="9 10">DSM 19792</strain>
    </source>
</reference>
<keyword evidence="6" id="KW-0812">Transmembrane</keyword>
<comment type="caution">
    <text evidence="9">The sequence shown here is derived from an EMBL/GenBank/DDBJ whole genome shotgun (WGS) entry which is preliminary data.</text>
</comment>
<keyword evidence="4" id="KW-0807">Transducer</keyword>
<evidence type="ECO:0000313" key="9">
    <source>
        <dbReference type="EMBL" id="PXX47501.1"/>
    </source>
</evidence>
<dbReference type="GO" id="GO:0007165">
    <property type="term" value="P:signal transduction"/>
    <property type="evidence" value="ECO:0007669"/>
    <property type="project" value="UniProtKB-KW"/>
</dbReference>
<dbReference type="CDD" id="cd06225">
    <property type="entry name" value="HAMP"/>
    <property type="match status" value="1"/>
</dbReference>
<dbReference type="InterPro" id="IPR004089">
    <property type="entry name" value="MCPsignal_dom"/>
</dbReference>
<dbReference type="InterPro" id="IPR024478">
    <property type="entry name" value="HlyB_4HB_MCP"/>
</dbReference>
<feature type="transmembrane region" description="Helical" evidence="6">
    <location>
        <begin position="12"/>
        <end position="31"/>
    </location>
</feature>
<comment type="subcellular location">
    <subcellularLocation>
        <location evidence="1">Membrane</location>
    </subcellularLocation>
</comment>
<dbReference type="FunFam" id="1.10.287.950:FF:000001">
    <property type="entry name" value="Methyl-accepting chemotaxis sensory transducer"/>
    <property type="match status" value="1"/>
</dbReference>
<dbReference type="GO" id="GO:0005886">
    <property type="term" value="C:plasma membrane"/>
    <property type="evidence" value="ECO:0007669"/>
    <property type="project" value="TreeGrafter"/>
</dbReference>
<feature type="domain" description="HAMP" evidence="8">
    <location>
        <begin position="212"/>
        <end position="264"/>
    </location>
</feature>
<evidence type="ECO:0000256" key="3">
    <source>
        <dbReference type="ARBA" id="ARBA00029447"/>
    </source>
</evidence>
<dbReference type="OrthoDB" id="8576332at2"/>
<dbReference type="GO" id="GO:0004888">
    <property type="term" value="F:transmembrane signaling receptor activity"/>
    <property type="evidence" value="ECO:0007669"/>
    <property type="project" value="InterPro"/>
</dbReference>
<dbReference type="InterPro" id="IPR047347">
    <property type="entry name" value="YvaQ-like_sensor"/>
</dbReference>
<dbReference type="Proteomes" id="UP000247792">
    <property type="component" value="Unassembled WGS sequence"/>
</dbReference>
<feature type="domain" description="Methyl-accepting transducer" evidence="7">
    <location>
        <begin position="269"/>
        <end position="498"/>
    </location>
</feature>
<evidence type="ECO:0000256" key="6">
    <source>
        <dbReference type="SAM" id="Phobius"/>
    </source>
</evidence>
<feature type="coiled-coil region" evidence="5">
    <location>
        <begin position="469"/>
        <end position="503"/>
    </location>
</feature>
<dbReference type="SMART" id="SM00283">
    <property type="entry name" value="MA"/>
    <property type="match status" value="1"/>
</dbReference>
<dbReference type="SMART" id="SM00304">
    <property type="entry name" value="HAMP"/>
    <property type="match status" value="1"/>
</dbReference>
<proteinExistence type="inferred from homology"/>
<dbReference type="Pfam" id="PF12729">
    <property type="entry name" value="4HB_MCP_1"/>
    <property type="match status" value="1"/>
</dbReference>
<name>A0A318JEQ1_9BURK</name>
<dbReference type="PANTHER" id="PTHR43531">
    <property type="entry name" value="PROTEIN ICFG"/>
    <property type="match status" value="1"/>
</dbReference>
<accession>A0A318JEQ1</accession>
<evidence type="ECO:0000256" key="4">
    <source>
        <dbReference type="PROSITE-ProRule" id="PRU00284"/>
    </source>
</evidence>
<evidence type="ECO:0000259" key="7">
    <source>
        <dbReference type="PROSITE" id="PS50111"/>
    </source>
</evidence>
<dbReference type="AlphaFoldDB" id="A0A318JEQ1"/>
<evidence type="ECO:0000256" key="2">
    <source>
        <dbReference type="ARBA" id="ARBA00022481"/>
    </source>
</evidence>
<evidence type="ECO:0000256" key="5">
    <source>
        <dbReference type="SAM" id="Coils"/>
    </source>
</evidence>
<dbReference type="PROSITE" id="PS50885">
    <property type="entry name" value="HAMP"/>
    <property type="match status" value="1"/>
</dbReference>
<evidence type="ECO:0000313" key="10">
    <source>
        <dbReference type="Proteomes" id="UP000247792"/>
    </source>
</evidence>
<dbReference type="RefSeq" id="WP_110253866.1">
    <property type="nucleotide sequence ID" value="NZ_QJKB01000001.1"/>
</dbReference>
<comment type="similarity">
    <text evidence="3">Belongs to the methyl-accepting chemotaxis (MCP) protein family.</text>
</comment>
<dbReference type="InterPro" id="IPR004090">
    <property type="entry name" value="Chemotax_Me-accpt_rcpt"/>
</dbReference>
<dbReference type="Gene3D" id="1.10.287.950">
    <property type="entry name" value="Methyl-accepting chemotaxis protein"/>
    <property type="match status" value="1"/>
</dbReference>
<keyword evidence="5" id="KW-0175">Coiled coil</keyword>
<keyword evidence="2" id="KW-0488">Methylation</keyword>
<dbReference type="PROSITE" id="PS50111">
    <property type="entry name" value="CHEMOTAXIS_TRANSDUC_2"/>
    <property type="match status" value="1"/>
</dbReference>
<evidence type="ECO:0000256" key="1">
    <source>
        <dbReference type="ARBA" id="ARBA00004370"/>
    </source>
</evidence>
<keyword evidence="10" id="KW-1185">Reference proteome</keyword>
<sequence length="554" mass="59967">MNFANLKISQRLYLGFSVVIFLLVIVVAIAISRLTLLNSEINLTVNDRYQKIYVLNLAIKNLNLQARNLRNILLMSDQAEIKKEIDSIQKSSREITEEIDKLSTTIRHPKALELLKQVQEQRAQYLPGRDKMINLVNSGNKDQASELLFKEVRPRQLSYFEAMEALIKFQEELMAESARGTKETAESANQLMIVVGIFAAIISCFIAWSITRRIITPIHEAVKIAKTVAGGDLTSTFDTTGKDEMGSLFRALANMNENLLGIVAEVRNGTDTIATASAQIASGNQDLSARTEQQASALEETASSMEELTSTVKQNSDNALAANQLAQNASQVAIKGGDVVSRVVETMSSITDSSKKIVDIISVIDGIAFQTNILALNAAVEAARAGEQGRGFAVVATEVRNLAQRSATAAKEIKLLIDTSVEKVGIGSRLVDEAGLTMDEVVASVKRVTDIMSQISSASAEQTAGIEQINQAIVEMDNATQQNSALVEQVAAAEESMQDQAKKQADVVSIFKTGASALQATSKLLNIAAHARTIKKAMSPQKAPLQITANSKEN</sequence>
<keyword evidence="6" id="KW-0472">Membrane</keyword>
<gene>
    <name evidence="9" type="ORF">DFR42_1011082</name>
</gene>
<dbReference type="GO" id="GO:0006935">
    <property type="term" value="P:chemotaxis"/>
    <property type="evidence" value="ECO:0007669"/>
    <property type="project" value="InterPro"/>
</dbReference>
<protein>
    <submittedName>
        <fullName evidence="9">Methyl-accepting chemotaxis protein</fullName>
    </submittedName>
</protein>